<dbReference type="EMBL" id="KN834764">
    <property type="protein sequence ID" value="KIK63441.1"/>
    <property type="molecule type" value="Genomic_DNA"/>
</dbReference>
<name>A0A0D0C5P0_9AGAR</name>
<dbReference type="AlphaFoldDB" id="A0A0D0C5P0"/>
<dbReference type="HOGENOM" id="CLU_1142694_0_0_1"/>
<feature type="compositionally biased region" description="Low complexity" evidence="1">
    <location>
        <begin position="167"/>
        <end position="178"/>
    </location>
</feature>
<gene>
    <name evidence="3" type="ORF">GYMLUDRAFT_41127</name>
</gene>
<keyword evidence="2" id="KW-0732">Signal</keyword>
<reference evidence="3 4" key="1">
    <citation type="submission" date="2014-04" db="EMBL/GenBank/DDBJ databases">
        <title>Evolutionary Origins and Diversification of the Mycorrhizal Mutualists.</title>
        <authorList>
            <consortium name="DOE Joint Genome Institute"/>
            <consortium name="Mycorrhizal Genomics Consortium"/>
            <person name="Kohler A."/>
            <person name="Kuo A."/>
            <person name="Nagy L.G."/>
            <person name="Floudas D."/>
            <person name="Copeland A."/>
            <person name="Barry K.W."/>
            <person name="Cichocki N."/>
            <person name="Veneault-Fourrey C."/>
            <person name="LaButti K."/>
            <person name="Lindquist E.A."/>
            <person name="Lipzen A."/>
            <person name="Lundell T."/>
            <person name="Morin E."/>
            <person name="Murat C."/>
            <person name="Riley R."/>
            <person name="Ohm R."/>
            <person name="Sun H."/>
            <person name="Tunlid A."/>
            <person name="Henrissat B."/>
            <person name="Grigoriev I.V."/>
            <person name="Hibbett D.S."/>
            <person name="Martin F."/>
        </authorList>
    </citation>
    <scope>NUCLEOTIDE SEQUENCE [LARGE SCALE GENOMIC DNA]</scope>
    <source>
        <strain evidence="3 4">FD-317 M1</strain>
    </source>
</reference>
<accession>A0A0D0C5P0</accession>
<evidence type="ECO:0000313" key="3">
    <source>
        <dbReference type="EMBL" id="KIK63441.1"/>
    </source>
</evidence>
<evidence type="ECO:0000256" key="2">
    <source>
        <dbReference type="SAM" id="SignalP"/>
    </source>
</evidence>
<feature type="compositionally biased region" description="Polar residues" evidence="1">
    <location>
        <begin position="203"/>
        <end position="217"/>
    </location>
</feature>
<evidence type="ECO:0000313" key="4">
    <source>
        <dbReference type="Proteomes" id="UP000053593"/>
    </source>
</evidence>
<feature type="signal peptide" evidence="2">
    <location>
        <begin position="1"/>
        <end position="22"/>
    </location>
</feature>
<organism evidence="3 4">
    <name type="scientific">Collybiopsis luxurians FD-317 M1</name>
    <dbReference type="NCBI Taxonomy" id="944289"/>
    <lineage>
        <taxon>Eukaryota</taxon>
        <taxon>Fungi</taxon>
        <taxon>Dikarya</taxon>
        <taxon>Basidiomycota</taxon>
        <taxon>Agaricomycotina</taxon>
        <taxon>Agaricomycetes</taxon>
        <taxon>Agaricomycetidae</taxon>
        <taxon>Agaricales</taxon>
        <taxon>Marasmiineae</taxon>
        <taxon>Omphalotaceae</taxon>
        <taxon>Collybiopsis</taxon>
        <taxon>Collybiopsis luxurians</taxon>
    </lineage>
</organism>
<dbReference type="Proteomes" id="UP000053593">
    <property type="component" value="Unassembled WGS sequence"/>
</dbReference>
<proteinExistence type="predicted"/>
<protein>
    <submittedName>
        <fullName evidence="3">Uncharacterized protein</fullName>
    </submittedName>
</protein>
<feature type="chain" id="PRO_5002225034" evidence="2">
    <location>
        <begin position="23"/>
        <end position="243"/>
    </location>
</feature>
<evidence type="ECO:0000256" key="1">
    <source>
        <dbReference type="SAM" id="MobiDB-lite"/>
    </source>
</evidence>
<sequence length="243" mass="26784">MFLLARAAALCCVLTSLLAVTASPLLHSDSTLNNLERRTDAKLRLIQPIRVPKLLKVSDTEGPAFLIGHDAFALVKKPDQHHEVYHYRFGAKEGPVSQPKFYRDKGQIYDFGSFHFDNRFSNKVLVERIQKLKPNSFEEFKIQILGCLKQPNALDHIPAEIRTWLEGSSPPASQQSGGFAPSASGQESHAVTAGQQPEADTRPGTTVSSLLNPQLEQKQSDARPGTTVSSLLNPRVVPDSDVY</sequence>
<feature type="compositionally biased region" description="Polar residues" evidence="1">
    <location>
        <begin position="183"/>
        <end position="195"/>
    </location>
</feature>
<keyword evidence="4" id="KW-1185">Reference proteome</keyword>
<feature type="region of interest" description="Disordered" evidence="1">
    <location>
        <begin position="166"/>
        <end position="243"/>
    </location>
</feature>